<feature type="compositionally biased region" description="Polar residues" evidence="3">
    <location>
        <begin position="29"/>
        <end position="51"/>
    </location>
</feature>
<dbReference type="InterPro" id="IPR018247">
    <property type="entry name" value="EF_Hand_1_Ca_BS"/>
</dbReference>
<evidence type="ECO:0000256" key="1">
    <source>
        <dbReference type="ARBA" id="ARBA00022737"/>
    </source>
</evidence>
<dbReference type="PROSITE" id="PS00018">
    <property type="entry name" value="EF_HAND_1"/>
    <property type="match status" value="2"/>
</dbReference>
<keyword evidence="2" id="KW-0106">Calcium</keyword>
<evidence type="ECO:0000256" key="3">
    <source>
        <dbReference type="SAM" id="MobiDB-lite"/>
    </source>
</evidence>
<dbReference type="SUPFAM" id="SSF47473">
    <property type="entry name" value="EF-hand"/>
    <property type="match status" value="1"/>
</dbReference>
<dbReference type="InterPro" id="IPR050145">
    <property type="entry name" value="Centrin_CML-like"/>
</dbReference>
<evidence type="ECO:0000313" key="6">
    <source>
        <dbReference type="Proteomes" id="UP000026941"/>
    </source>
</evidence>
<dbReference type="Pfam" id="PF13202">
    <property type="entry name" value="EF-hand_5"/>
    <property type="match status" value="1"/>
</dbReference>
<dbReference type="AlphaFoldDB" id="A0AA87Q253"/>
<dbReference type="SMART" id="SM00054">
    <property type="entry name" value="EFh"/>
    <property type="match status" value="4"/>
</dbReference>
<reference evidence="5 6" key="1">
    <citation type="submission" date="2014-05" db="EMBL/GenBank/DDBJ databases">
        <title>Whole genome shotgun sequence of Rhizobium rhizogenes NBRC 13257.</title>
        <authorList>
            <person name="Katano-Makiyama Y."/>
            <person name="Hosoyama A."/>
            <person name="Hashimoto M."/>
            <person name="Hosoyama Y."/>
            <person name="Noguchi M."/>
            <person name="Tsuchikane K."/>
            <person name="Kimura A."/>
            <person name="Ohji S."/>
            <person name="Ichikawa N."/>
            <person name="Yamazoe A."/>
            <person name="Fujita N."/>
        </authorList>
    </citation>
    <scope>NUCLEOTIDE SEQUENCE [LARGE SCALE GENOMIC DNA]</scope>
    <source>
        <strain evidence="5 6">NBRC 13257</strain>
    </source>
</reference>
<evidence type="ECO:0000256" key="2">
    <source>
        <dbReference type="ARBA" id="ARBA00022837"/>
    </source>
</evidence>
<dbReference type="CDD" id="cd00051">
    <property type="entry name" value="EFh"/>
    <property type="match status" value="1"/>
</dbReference>
<dbReference type="Gene3D" id="1.10.238.10">
    <property type="entry name" value="EF-hand"/>
    <property type="match status" value="2"/>
</dbReference>
<name>A0AA87Q253_RHIRH</name>
<accession>A0AA87Q253</accession>
<organism evidence="5 6">
    <name type="scientific">Rhizobium rhizogenes NBRC 13257</name>
    <dbReference type="NCBI Taxonomy" id="1220581"/>
    <lineage>
        <taxon>Bacteria</taxon>
        <taxon>Pseudomonadati</taxon>
        <taxon>Pseudomonadota</taxon>
        <taxon>Alphaproteobacteria</taxon>
        <taxon>Hyphomicrobiales</taxon>
        <taxon>Rhizobiaceae</taxon>
        <taxon>Rhizobium/Agrobacterium group</taxon>
        <taxon>Rhizobium</taxon>
    </lineage>
</organism>
<dbReference type="Proteomes" id="UP000026941">
    <property type="component" value="Unassembled WGS sequence"/>
</dbReference>
<feature type="compositionally biased region" description="Polar residues" evidence="3">
    <location>
        <begin position="147"/>
        <end position="162"/>
    </location>
</feature>
<dbReference type="InterPro" id="IPR002048">
    <property type="entry name" value="EF_hand_dom"/>
</dbReference>
<dbReference type="GO" id="GO:0005509">
    <property type="term" value="F:calcium ion binding"/>
    <property type="evidence" value="ECO:0007669"/>
    <property type="project" value="InterPro"/>
</dbReference>
<dbReference type="PANTHER" id="PTHR23050">
    <property type="entry name" value="CALCIUM BINDING PROTEIN"/>
    <property type="match status" value="1"/>
</dbReference>
<feature type="region of interest" description="Disordered" evidence="3">
    <location>
        <begin position="1"/>
        <end position="162"/>
    </location>
</feature>
<sequence>MIKAMDTDGDGNISEAEFVAARPSDVSEEQATNLFASFDTENTGSLTESQLASAMQSGQQPPPPPAGGPPSDDQLSSMFSEMDTDGDGSVSEAEFVAARPSDVSEDQATSLFDSLDTSSSGSLTQSQFETAMKAQQPPQPSDFGSLYASSEQVDTTSELLAL</sequence>
<dbReference type="PROSITE" id="PS50222">
    <property type="entry name" value="EF_HAND_2"/>
    <property type="match status" value="2"/>
</dbReference>
<dbReference type="EMBL" id="BAYX01000003">
    <property type="protein sequence ID" value="GAJ92432.1"/>
    <property type="molecule type" value="Genomic_DNA"/>
</dbReference>
<proteinExistence type="predicted"/>
<evidence type="ECO:0000313" key="5">
    <source>
        <dbReference type="EMBL" id="GAJ92432.1"/>
    </source>
</evidence>
<evidence type="ECO:0000259" key="4">
    <source>
        <dbReference type="PROSITE" id="PS50222"/>
    </source>
</evidence>
<dbReference type="InterPro" id="IPR011992">
    <property type="entry name" value="EF-hand-dom_pair"/>
</dbReference>
<dbReference type="Pfam" id="PF13499">
    <property type="entry name" value="EF-hand_7"/>
    <property type="match status" value="1"/>
</dbReference>
<comment type="caution">
    <text evidence="5">The sequence shown here is derived from an EMBL/GenBank/DDBJ whole genome shotgun (WGS) entry which is preliminary data.</text>
</comment>
<protein>
    <recommendedName>
        <fullName evidence="4">EF-hand domain-containing protein</fullName>
    </recommendedName>
</protein>
<feature type="domain" description="EF-hand" evidence="4">
    <location>
        <begin position="70"/>
        <end position="105"/>
    </location>
</feature>
<feature type="domain" description="EF-hand" evidence="4">
    <location>
        <begin position="1"/>
        <end position="28"/>
    </location>
</feature>
<feature type="compositionally biased region" description="Low complexity" evidence="3">
    <location>
        <begin position="109"/>
        <end position="128"/>
    </location>
</feature>
<gene>
    <name evidence="5" type="ORF">RRH01S_03_05070</name>
</gene>
<keyword evidence="1" id="KW-0677">Repeat</keyword>